<dbReference type="InterPro" id="IPR002550">
    <property type="entry name" value="CNNM"/>
</dbReference>
<comment type="caution">
    <text evidence="10">The sequence shown here is derived from an EMBL/GenBank/DDBJ whole genome shotgun (WGS) entry which is preliminary data.</text>
</comment>
<dbReference type="GO" id="GO:0010960">
    <property type="term" value="P:magnesium ion homeostasis"/>
    <property type="evidence" value="ECO:0007669"/>
    <property type="project" value="InterPro"/>
</dbReference>
<organism evidence="10 11">
    <name type="scientific">Tetrapyrgos nigripes</name>
    <dbReference type="NCBI Taxonomy" id="182062"/>
    <lineage>
        <taxon>Eukaryota</taxon>
        <taxon>Fungi</taxon>
        <taxon>Dikarya</taxon>
        <taxon>Basidiomycota</taxon>
        <taxon>Agaricomycotina</taxon>
        <taxon>Agaricomycetes</taxon>
        <taxon>Agaricomycetidae</taxon>
        <taxon>Agaricales</taxon>
        <taxon>Marasmiineae</taxon>
        <taxon>Marasmiaceae</taxon>
        <taxon>Tetrapyrgos</taxon>
    </lineage>
</organism>
<evidence type="ECO:0000313" key="10">
    <source>
        <dbReference type="EMBL" id="KAF5371622.1"/>
    </source>
</evidence>
<dbReference type="InterPro" id="IPR000644">
    <property type="entry name" value="CBS_dom"/>
</dbReference>
<evidence type="ECO:0000256" key="7">
    <source>
        <dbReference type="SAM" id="MobiDB-lite"/>
    </source>
</evidence>
<evidence type="ECO:0000256" key="2">
    <source>
        <dbReference type="ARBA" id="ARBA00022692"/>
    </source>
</evidence>
<dbReference type="InterPro" id="IPR045095">
    <property type="entry name" value="ACDP"/>
</dbReference>
<evidence type="ECO:0000256" key="4">
    <source>
        <dbReference type="ARBA" id="ARBA00022989"/>
    </source>
</evidence>
<proteinExistence type="predicted"/>
<comment type="subcellular location">
    <subcellularLocation>
        <location evidence="1">Membrane</location>
        <topology evidence="1">Multi-pass membrane protein</topology>
    </subcellularLocation>
</comment>
<gene>
    <name evidence="10" type="ORF">D9758_003598</name>
</gene>
<dbReference type="PANTHER" id="PTHR12064:SF97">
    <property type="entry name" value="METAL TRANSPORTER CNNM-5"/>
    <property type="match status" value="1"/>
</dbReference>
<evidence type="ECO:0000256" key="5">
    <source>
        <dbReference type="ARBA" id="ARBA00023136"/>
    </source>
</evidence>
<evidence type="ECO:0000256" key="6">
    <source>
        <dbReference type="PROSITE-ProRule" id="PRU01193"/>
    </source>
</evidence>
<protein>
    <recommendedName>
        <fullName evidence="9">CNNM transmembrane domain-containing protein</fullName>
    </recommendedName>
</protein>
<dbReference type="CDD" id="cd04590">
    <property type="entry name" value="CBS_pair_CorC_HlyC_assoc"/>
    <property type="match status" value="1"/>
</dbReference>
<dbReference type="Gene3D" id="3.10.580.10">
    <property type="entry name" value="CBS-domain"/>
    <property type="match status" value="1"/>
</dbReference>
<dbReference type="AlphaFoldDB" id="A0A8H5GV57"/>
<evidence type="ECO:0000259" key="9">
    <source>
        <dbReference type="PROSITE" id="PS51846"/>
    </source>
</evidence>
<keyword evidence="5 6" id="KW-0472">Membrane</keyword>
<evidence type="ECO:0000256" key="8">
    <source>
        <dbReference type="SAM" id="Phobius"/>
    </source>
</evidence>
<feature type="region of interest" description="Disordered" evidence="7">
    <location>
        <begin position="316"/>
        <end position="363"/>
    </location>
</feature>
<keyword evidence="11" id="KW-1185">Reference proteome</keyword>
<dbReference type="PROSITE" id="PS51846">
    <property type="entry name" value="CNNM"/>
    <property type="match status" value="1"/>
</dbReference>
<accession>A0A8H5GV57</accession>
<dbReference type="OrthoDB" id="5353557at2759"/>
<dbReference type="Pfam" id="PF01595">
    <property type="entry name" value="CNNM"/>
    <property type="match status" value="1"/>
</dbReference>
<feature type="compositionally biased region" description="Basic and acidic residues" evidence="7">
    <location>
        <begin position="349"/>
        <end position="363"/>
    </location>
</feature>
<keyword evidence="4 6" id="KW-1133">Transmembrane helix</keyword>
<dbReference type="GO" id="GO:0005737">
    <property type="term" value="C:cytoplasm"/>
    <property type="evidence" value="ECO:0007669"/>
    <property type="project" value="TreeGrafter"/>
</dbReference>
<keyword evidence="2 6" id="KW-0812">Transmembrane</keyword>
<dbReference type="SUPFAM" id="SSF54631">
    <property type="entry name" value="CBS-domain pair"/>
    <property type="match status" value="1"/>
</dbReference>
<evidence type="ECO:0000256" key="3">
    <source>
        <dbReference type="ARBA" id="ARBA00022737"/>
    </source>
</evidence>
<dbReference type="FunFam" id="3.10.580.10:FF:000006">
    <property type="entry name" value="DUF21 and CBS domain protein"/>
    <property type="match status" value="1"/>
</dbReference>
<evidence type="ECO:0000313" key="11">
    <source>
        <dbReference type="Proteomes" id="UP000559256"/>
    </source>
</evidence>
<dbReference type="GO" id="GO:0016020">
    <property type="term" value="C:membrane"/>
    <property type="evidence" value="ECO:0007669"/>
    <property type="project" value="UniProtKB-SubCell"/>
</dbReference>
<keyword evidence="3" id="KW-0677">Repeat</keyword>
<feature type="transmembrane region" description="Helical" evidence="8">
    <location>
        <begin position="21"/>
        <end position="40"/>
    </location>
</feature>
<dbReference type="Proteomes" id="UP000559256">
    <property type="component" value="Unassembled WGS sequence"/>
</dbReference>
<dbReference type="Pfam" id="PF00571">
    <property type="entry name" value="CBS"/>
    <property type="match status" value="1"/>
</dbReference>
<reference evidence="10 11" key="1">
    <citation type="journal article" date="2020" name="ISME J.">
        <title>Uncovering the hidden diversity of litter-decomposition mechanisms in mushroom-forming fungi.</title>
        <authorList>
            <person name="Floudas D."/>
            <person name="Bentzer J."/>
            <person name="Ahren D."/>
            <person name="Johansson T."/>
            <person name="Persson P."/>
            <person name="Tunlid A."/>
        </authorList>
    </citation>
    <scope>NUCLEOTIDE SEQUENCE [LARGE SCALE GENOMIC DNA]</scope>
    <source>
        <strain evidence="10 11">CBS 291.85</strain>
    </source>
</reference>
<evidence type="ECO:0000256" key="1">
    <source>
        <dbReference type="ARBA" id="ARBA00004141"/>
    </source>
</evidence>
<sequence length="363" mass="39598">MPCALRTPSREIIPQAVSVRYGLAIGAACAPLVQALMWVLSPVAYPIAKLLDLALGVHETHTYKKRELKSFLGFHVTGKEPLKEQEVRILGGVLELDTKGIGQIMTKIEDVFTLSADAVLDQAVLRAISESGYSRIPVHLSGNPNAFVGSLLVKQLLCLERSQLENMPVSSLPLSILPEARPETSCWQALNYFQTGRAHLLLISHTPGRPGGAIGIVTLEDVIEEILSQEIVDETDVYEDNVSRPRRLVRRGPNRSLMRGTIVEYNQKPPLSSTSTMVASPSTAPSTPTLMWEVDDEDVLGLAGGHLKAKLAQATHVADSESVSLGRETDRDEVESGHGEQTPLLLGKLNDKRMKDYQATDSN</sequence>
<dbReference type="PANTHER" id="PTHR12064">
    <property type="entry name" value="METAL TRANSPORTER CNNM"/>
    <property type="match status" value="1"/>
</dbReference>
<feature type="compositionally biased region" description="Basic and acidic residues" evidence="7">
    <location>
        <begin position="327"/>
        <end position="338"/>
    </location>
</feature>
<dbReference type="EMBL" id="JAACJM010000007">
    <property type="protein sequence ID" value="KAF5371622.1"/>
    <property type="molecule type" value="Genomic_DNA"/>
</dbReference>
<dbReference type="GO" id="GO:0030026">
    <property type="term" value="P:intracellular manganese ion homeostasis"/>
    <property type="evidence" value="ECO:0007669"/>
    <property type="project" value="TreeGrafter"/>
</dbReference>
<feature type="domain" description="CNNM transmembrane" evidence="9">
    <location>
        <begin position="1"/>
        <end position="86"/>
    </location>
</feature>
<dbReference type="InterPro" id="IPR044751">
    <property type="entry name" value="Ion_transp-like_CBS"/>
</dbReference>
<dbReference type="InterPro" id="IPR046342">
    <property type="entry name" value="CBS_dom_sf"/>
</dbReference>
<name>A0A8H5GV57_9AGAR</name>